<protein>
    <submittedName>
        <fullName evidence="1">Uncharacterized protein</fullName>
    </submittedName>
</protein>
<gene>
    <name evidence="1" type="ORF">F0L74_23170</name>
</gene>
<reference evidence="1 2" key="2">
    <citation type="submission" date="2019-09" db="EMBL/GenBank/DDBJ databases">
        <authorList>
            <person name="Jin C."/>
        </authorList>
    </citation>
    <scope>NUCLEOTIDE SEQUENCE [LARGE SCALE GENOMIC DNA]</scope>
    <source>
        <strain evidence="1 2">BN140078</strain>
    </source>
</reference>
<reference evidence="1 2" key="1">
    <citation type="submission" date="2019-09" db="EMBL/GenBank/DDBJ databases">
        <title>Chitinophaga ginsengihumi sp. nov., isolated from soil of ginseng rhizosphere.</title>
        <authorList>
            <person name="Lee J."/>
        </authorList>
    </citation>
    <scope>NUCLEOTIDE SEQUENCE [LARGE SCALE GENOMIC DNA]</scope>
    <source>
        <strain evidence="1 2">BN140078</strain>
    </source>
</reference>
<accession>A0A5B2VJL7</accession>
<proteinExistence type="predicted"/>
<dbReference type="AlphaFoldDB" id="A0A5B2VJL7"/>
<evidence type="ECO:0000313" key="2">
    <source>
        <dbReference type="Proteomes" id="UP000324611"/>
    </source>
</evidence>
<comment type="caution">
    <text evidence="1">The sequence shown here is derived from an EMBL/GenBank/DDBJ whole genome shotgun (WGS) entry which is preliminary data.</text>
</comment>
<evidence type="ECO:0000313" key="1">
    <source>
        <dbReference type="EMBL" id="KAA2239115.1"/>
    </source>
</evidence>
<sequence>MALNYNKRLQNIQNRKFDSFLNERLTSRNFSTSALSGKVKYLLEAMMPIGPKSNARTIQASQNVKNHLESSLDLHFERDYERQGSVETDTNIRVSDVDLLALIRRYHFIHPGMPNDSPYTESDPNQDIAEFRRQAVKILKAQYDDVTEKDKCVTIQNKHLGRYVDVVFAFWHNTPEYEGTNDIYYRGIKIGSRHAKVDYPFAHIRSVNKKGGDTADGSRRAIRLLKTLVEDCETAKIENLSSFHLTTIVHQMENYQLLYTPGTIADLEIAKAVSTMLHKIINNEEFRNSLRSPNGCERPLSGQNLVRELNIIKNDLDELIADVEVEIMTNFMTKSRILTY</sequence>
<keyword evidence="2" id="KW-1185">Reference proteome</keyword>
<dbReference type="RefSeq" id="WP_149840294.1">
    <property type="nucleotide sequence ID" value="NZ_VUOC01000004.1"/>
</dbReference>
<dbReference type="EMBL" id="VUOC01000004">
    <property type="protein sequence ID" value="KAA2239115.1"/>
    <property type="molecule type" value="Genomic_DNA"/>
</dbReference>
<name>A0A5B2VJL7_9BACT</name>
<dbReference type="Proteomes" id="UP000324611">
    <property type="component" value="Unassembled WGS sequence"/>
</dbReference>
<organism evidence="1 2">
    <name type="scientific">Chitinophaga agrisoli</name>
    <dbReference type="NCBI Taxonomy" id="2607653"/>
    <lineage>
        <taxon>Bacteria</taxon>
        <taxon>Pseudomonadati</taxon>
        <taxon>Bacteroidota</taxon>
        <taxon>Chitinophagia</taxon>
        <taxon>Chitinophagales</taxon>
        <taxon>Chitinophagaceae</taxon>
        <taxon>Chitinophaga</taxon>
    </lineage>
</organism>